<evidence type="ECO:0000313" key="10">
    <source>
        <dbReference type="EMBL" id="QUV94027.1"/>
    </source>
</evidence>
<dbReference type="EC" id="4.3.1.3" evidence="2 6"/>
<dbReference type="RefSeq" id="WP_211422352.1">
    <property type="nucleotide sequence ID" value="NZ_CP072642.1"/>
</dbReference>
<dbReference type="NCBIfam" id="NF006871">
    <property type="entry name" value="PRK09367.1"/>
    <property type="match status" value="1"/>
</dbReference>
<evidence type="ECO:0000256" key="2">
    <source>
        <dbReference type="ARBA" id="ARBA00012994"/>
    </source>
</evidence>
<dbReference type="GO" id="GO:0004397">
    <property type="term" value="F:histidine ammonia-lyase activity"/>
    <property type="evidence" value="ECO:0007669"/>
    <property type="project" value="UniProtKB-EC"/>
</dbReference>
<dbReference type="Proteomes" id="UP000677668">
    <property type="component" value="Chromosome 1"/>
</dbReference>
<evidence type="ECO:0000256" key="3">
    <source>
        <dbReference type="ARBA" id="ARBA00022808"/>
    </source>
</evidence>
<keyword evidence="11" id="KW-1185">Reference proteome</keyword>
<evidence type="ECO:0000256" key="6">
    <source>
        <dbReference type="NCBIfam" id="TIGR01225"/>
    </source>
</evidence>
<comment type="catalytic activity">
    <reaction evidence="5 8">
        <text>L-histidine = trans-urocanate + NH4(+)</text>
        <dbReference type="Rhea" id="RHEA:21232"/>
        <dbReference type="ChEBI" id="CHEBI:17771"/>
        <dbReference type="ChEBI" id="CHEBI:28938"/>
        <dbReference type="ChEBI" id="CHEBI:57595"/>
        <dbReference type="EC" id="4.3.1.3"/>
    </reaction>
</comment>
<organism evidence="10 11">
    <name type="scientific">Chloracidobacterium sp. N</name>
    <dbReference type="NCBI Taxonomy" id="2821540"/>
    <lineage>
        <taxon>Bacteria</taxon>
        <taxon>Pseudomonadati</taxon>
        <taxon>Acidobacteriota</taxon>
        <taxon>Terriglobia</taxon>
        <taxon>Terriglobales</taxon>
        <taxon>Acidobacteriaceae</taxon>
        <taxon>Chloracidobacterium</taxon>
        <taxon>Chloracidobacterium aggregatum</taxon>
    </lineage>
</organism>
<dbReference type="Gene3D" id="1.10.275.10">
    <property type="entry name" value="Fumarase/aspartase (N-terminal domain)"/>
    <property type="match status" value="1"/>
</dbReference>
<keyword evidence="4 7" id="KW-0456">Lyase</keyword>
<evidence type="ECO:0000256" key="5">
    <source>
        <dbReference type="ARBA" id="ARBA00049269"/>
    </source>
</evidence>
<accession>A0ABX8B1R7</accession>
<dbReference type="Gene3D" id="1.20.200.10">
    <property type="entry name" value="Fumarase/aspartase (Central domain)"/>
    <property type="match status" value="1"/>
</dbReference>
<dbReference type="PANTHER" id="PTHR10362">
    <property type="entry name" value="HISTIDINE AMMONIA-LYASE"/>
    <property type="match status" value="1"/>
</dbReference>
<dbReference type="EMBL" id="CP072642">
    <property type="protein sequence ID" value="QUV94027.1"/>
    <property type="molecule type" value="Genomic_DNA"/>
</dbReference>
<dbReference type="NCBIfam" id="TIGR01225">
    <property type="entry name" value="hutH"/>
    <property type="match status" value="1"/>
</dbReference>
<evidence type="ECO:0000256" key="9">
    <source>
        <dbReference type="RuleBase" id="RU004480"/>
    </source>
</evidence>
<proteinExistence type="inferred from homology"/>
<keyword evidence="3 8" id="KW-0369">Histidine metabolism</keyword>
<evidence type="ECO:0000256" key="1">
    <source>
        <dbReference type="ARBA" id="ARBA00005113"/>
    </source>
</evidence>
<dbReference type="PROSITE" id="PS00488">
    <property type="entry name" value="PAL_HISTIDASE"/>
    <property type="match status" value="1"/>
</dbReference>
<reference evidence="10 11" key="1">
    <citation type="submission" date="2021-03" db="EMBL/GenBank/DDBJ databases">
        <title>Genomic and phenotypic characterization of Chloracidobacterium isolates provides evidence for multiple species.</title>
        <authorList>
            <person name="Saini M.K."/>
            <person name="Costas A.M.G."/>
            <person name="Tank M."/>
            <person name="Bryant D.A."/>
        </authorList>
    </citation>
    <scope>NUCLEOTIDE SEQUENCE [LARGE SCALE GENOMIC DNA]</scope>
    <source>
        <strain evidence="10 11">N</strain>
    </source>
</reference>
<dbReference type="InterPro" id="IPR024083">
    <property type="entry name" value="Fumarase/histidase_N"/>
</dbReference>
<comment type="pathway">
    <text evidence="1 8">Amino-acid degradation; L-histidine degradation into L-glutamate; N-formimidoyl-L-glutamate from L-histidine: step 1/3.</text>
</comment>
<dbReference type="SUPFAM" id="SSF48557">
    <property type="entry name" value="L-aspartase-like"/>
    <property type="match status" value="1"/>
</dbReference>
<dbReference type="InterPro" id="IPR022313">
    <property type="entry name" value="Phe/His_NH3-lyase_AS"/>
</dbReference>
<name>A0ABX8B1R7_9BACT</name>
<evidence type="ECO:0000313" key="11">
    <source>
        <dbReference type="Proteomes" id="UP000677668"/>
    </source>
</evidence>
<comment type="similarity">
    <text evidence="7">Belongs to the PAL/histidase family.</text>
</comment>
<evidence type="ECO:0000256" key="4">
    <source>
        <dbReference type="ARBA" id="ARBA00023239"/>
    </source>
</evidence>
<protein>
    <recommendedName>
        <fullName evidence="2 6">Histidine ammonia-lyase</fullName>
        <ecNumber evidence="2 6">4.3.1.3</ecNumber>
    </recommendedName>
</protein>
<dbReference type="InterPro" id="IPR008948">
    <property type="entry name" value="L-Aspartase-like"/>
</dbReference>
<dbReference type="CDD" id="cd00332">
    <property type="entry name" value="PAL-HAL"/>
    <property type="match status" value="1"/>
</dbReference>
<dbReference type="InterPro" id="IPR001106">
    <property type="entry name" value="Aromatic_Lyase"/>
</dbReference>
<dbReference type="Pfam" id="PF00221">
    <property type="entry name" value="Lyase_aromatic"/>
    <property type="match status" value="1"/>
</dbReference>
<comment type="subcellular location">
    <subcellularLocation>
        <location evidence="9">Cytoplasm</location>
    </subcellularLocation>
</comment>
<dbReference type="InterPro" id="IPR005921">
    <property type="entry name" value="HutH"/>
</dbReference>
<gene>
    <name evidence="10" type="primary">hutH</name>
    <name evidence="10" type="ORF">J8C05_00765</name>
</gene>
<evidence type="ECO:0000256" key="8">
    <source>
        <dbReference type="RuleBase" id="RU004479"/>
    </source>
</evidence>
<evidence type="ECO:0000256" key="7">
    <source>
        <dbReference type="RuleBase" id="RU003954"/>
    </source>
</evidence>
<sequence>MHIRGHGLTLADVVHVAYDGSAVVEIAPDVPARLARSRALINAILAEGRIVYGVNTGFGKLSSVTISPAALTELQLNLVRSHACGVGAPLSEAETRAMMLLRANVLAQGTSGVRPVVLEQLVALLNARVHPVIPEKGSVGASGDLSPLAHLALVLIGEGEASFQGERLPGCIALARAGLRPLALEAKEGLALLNGTQAMSAVGGLALARLLDLAELADIAGALSLDALHGTAAAFDARIHAARPHPGQTAVARHLRALLDGSAIMASHRDCPRVQDAYSLRCMPQVHGAARDVFHFAQHTLETEFNSATDNPLVFTDTGEVLSGGNFHGAPVALALDACAMAAATLGGIAERRIERLLNPDLSELPAFLSRQPGLQSGLMMAQVTAAALCNENMGLAHPASVGSLPTGAAKEDFVSMGMTAALKLRTVAENLAAILAIELLVATQALPFLRPLRTSPQLQRVEDFIHTLAPPLEGDTPLTPCIQAIQTRLPDILDVARNAVAGNSA</sequence>